<evidence type="ECO:0000313" key="1">
    <source>
        <dbReference type="EMBL" id="AYE36114.1"/>
    </source>
</evidence>
<reference evidence="1 2" key="1">
    <citation type="journal article" date="2018" name="Infect. Genet. Evol.">
        <title>Genome-wide analysis of Borrelia turcica and 'Candidatus Borrelia tachyglossi' shows relapsing fever-like genomes with unique genomic links to Lyme disease Borrelia.</title>
        <authorList>
            <person name="Gofton A.W."/>
            <person name="Margos G."/>
            <person name="Fingerle V."/>
            <person name="Hepner S."/>
            <person name="Loh S.M."/>
            <person name="Ryan U."/>
            <person name="Irwin P."/>
            <person name="Oskam C.L."/>
        </authorList>
    </citation>
    <scope>NUCLEOTIDE SEQUENCE [LARGE SCALE GENOMIC DNA]</scope>
    <source>
        <strain evidence="1 2">IST7</strain>
    </source>
</reference>
<dbReference type="OrthoDB" id="350468at2"/>
<evidence type="ECO:0008006" key="3">
    <source>
        <dbReference type="Google" id="ProtNLM"/>
    </source>
</evidence>
<keyword evidence="2" id="KW-1185">Reference proteome</keyword>
<dbReference type="Proteomes" id="UP000275571">
    <property type="component" value="Chromosome"/>
</dbReference>
<name>A0A386PK23_9SPIR</name>
<dbReference type="KEGG" id="btur:DB313_01160"/>
<dbReference type="EMBL" id="CP028884">
    <property type="protein sequence ID" value="AYE36114.1"/>
    <property type="molecule type" value="Genomic_DNA"/>
</dbReference>
<proteinExistence type="predicted"/>
<protein>
    <recommendedName>
        <fullName evidence="3">DUF4163 domain-containing protein</fullName>
    </recommendedName>
</protein>
<dbReference type="RefSeq" id="WP_120104034.1">
    <property type="nucleotide sequence ID" value="NZ_CP028884.1"/>
</dbReference>
<dbReference type="PROSITE" id="PS51257">
    <property type="entry name" value="PROKAR_LIPOPROTEIN"/>
    <property type="match status" value="1"/>
</dbReference>
<accession>A0A386PK23</accession>
<dbReference type="AlphaFoldDB" id="A0A386PK23"/>
<evidence type="ECO:0000313" key="2">
    <source>
        <dbReference type="Proteomes" id="UP000275571"/>
    </source>
</evidence>
<organism evidence="1 2">
    <name type="scientific">Borrelia turcica IST7</name>
    <dbReference type="NCBI Taxonomy" id="1104446"/>
    <lineage>
        <taxon>Bacteria</taxon>
        <taxon>Pseudomonadati</taxon>
        <taxon>Spirochaetota</taxon>
        <taxon>Spirochaetia</taxon>
        <taxon>Spirochaetales</taxon>
        <taxon>Borreliaceae</taxon>
        <taxon>Borrelia</taxon>
    </lineage>
</organism>
<gene>
    <name evidence="1" type="ORF">DB313_01160</name>
</gene>
<sequence length="239" mass="27926">MVKSPTVKKIFMLISLLMIFTSCTKKPKNINFNDISASYNETDELVISSISAEEESDLFKYQIRIPKVVHNLTENNSLQEFNDEIQNYANETVKNLESISLTPKKDSNKPSLKLDYEIYHGYNIYTIILSATQDINDISITNYRSYYISDTGDYIYNIDDIIEVKEAFPYFTQKIKEKAQSNDLLFDLQQAVIYFENKNIVIKLPPYVFNLDDTEDTDNIFEFSEEEIARYIKDKINQK</sequence>